<dbReference type="GO" id="GO:0030976">
    <property type="term" value="F:thiamine pyrophosphate binding"/>
    <property type="evidence" value="ECO:0007669"/>
    <property type="project" value="InterPro"/>
</dbReference>
<dbReference type="CDD" id="cd07035">
    <property type="entry name" value="TPP_PYR_POX_like"/>
    <property type="match status" value="1"/>
</dbReference>
<comment type="similarity">
    <text evidence="1">Belongs to the TPP enzyme family.</text>
</comment>
<feature type="domain" description="Thiamine pyrophosphate enzyme N-terminal TPP-binding" evidence="2">
    <location>
        <begin position="3"/>
        <end position="105"/>
    </location>
</feature>
<gene>
    <name evidence="3" type="ORF">FPCIR_10475</name>
</gene>
<evidence type="ECO:0000256" key="1">
    <source>
        <dbReference type="ARBA" id="ARBA00007812"/>
    </source>
</evidence>
<dbReference type="GO" id="GO:0009097">
    <property type="term" value="P:isoleucine biosynthetic process"/>
    <property type="evidence" value="ECO:0007669"/>
    <property type="project" value="TreeGrafter"/>
</dbReference>
<dbReference type="SUPFAM" id="SSF52518">
    <property type="entry name" value="Thiamin diphosphate-binding fold (THDP-binding)"/>
    <property type="match status" value="1"/>
</dbReference>
<dbReference type="GO" id="GO:0005948">
    <property type="term" value="C:acetolactate synthase complex"/>
    <property type="evidence" value="ECO:0007669"/>
    <property type="project" value="TreeGrafter"/>
</dbReference>
<dbReference type="GO" id="GO:0050660">
    <property type="term" value="F:flavin adenine dinucleotide binding"/>
    <property type="evidence" value="ECO:0007669"/>
    <property type="project" value="TreeGrafter"/>
</dbReference>
<comment type="caution">
    <text evidence="3">The sequence shown here is derived from an EMBL/GenBank/DDBJ whole genome shotgun (WGS) entry which is preliminary data.</text>
</comment>
<dbReference type="InterPro" id="IPR029061">
    <property type="entry name" value="THDP-binding"/>
</dbReference>
<dbReference type="PANTHER" id="PTHR18968:SF13">
    <property type="entry name" value="ACETOLACTATE SYNTHASE CATALYTIC SUBUNIT, MITOCHONDRIAL"/>
    <property type="match status" value="1"/>
</dbReference>
<evidence type="ECO:0000313" key="4">
    <source>
        <dbReference type="Proteomes" id="UP000546213"/>
    </source>
</evidence>
<name>A0A8H5KZG9_9HYPO</name>
<reference evidence="3 4" key="1">
    <citation type="submission" date="2020-05" db="EMBL/GenBank/DDBJ databases">
        <title>Identification and distribution of gene clusters putatively required for synthesis of sphingolipid metabolism inhibitors in phylogenetically diverse species of the filamentous fungus Fusarium.</title>
        <authorList>
            <person name="Kim H.-S."/>
            <person name="Busman M."/>
            <person name="Brown D.W."/>
            <person name="Divon H."/>
            <person name="Uhlig S."/>
            <person name="Proctor R.H."/>
        </authorList>
    </citation>
    <scope>NUCLEOTIDE SEQUENCE [LARGE SCALE GENOMIC DNA]</scope>
    <source>
        <strain evidence="3 4">NRRL 36939</strain>
    </source>
</reference>
<protein>
    <submittedName>
        <fullName evidence="3">Acetolactate synthase</fullName>
    </submittedName>
</protein>
<dbReference type="OrthoDB" id="5094649at2759"/>
<dbReference type="Proteomes" id="UP000546213">
    <property type="component" value="Unassembled WGS sequence"/>
</dbReference>
<evidence type="ECO:0000313" key="3">
    <source>
        <dbReference type="EMBL" id="KAF5580910.1"/>
    </source>
</evidence>
<dbReference type="PANTHER" id="PTHR18968">
    <property type="entry name" value="THIAMINE PYROPHOSPHATE ENZYMES"/>
    <property type="match status" value="1"/>
</dbReference>
<dbReference type="InterPro" id="IPR012001">
    <property type="entry name" value="Thiamin_PyroP_enz_TPP-bd_dom"/>
</dbReference>
<dbReference type="EMBL" id="JAAOAS010000302">
    <property type="protein sequence ID" value="KAF5580910.1"/>
    <property type="molecule type" value="Genomic_DNA"/>
</dbReference>
<dbReference type="GO" id="GO:0009099">
    <property type="term" value="P:L-valine biosynthetic process"/>
    <property type="evidence" value="ECO:0007669"/>
    <property type="project" value="TreeGrafter"/>
</dbReference>
<organism evidence="3 4">
    <name type="scientific">Fusarium pseudocircinatum</name>
    <dbReference type="NCBI Taxonomy" id="56676"/>
    <lineage>
        <taxon>Eukaryota</taxon>
        <taxon>Fungi</taxon>
        <taxon>Dikarya</taxon>
        <taxon>Ascomycota</taxon>
        <taxon>Pezizomycotina</taxon>
        <taxon>Sordariomycetes</taxon>
        <taxon>Hypocreomycetidae</taxon>
        <taxon>Hypocreales</taxon>
        <taxon>Nectriaceae</taxon>
        <taxon>Fusarium</taxon>
        <taxon>Fusarium fujikuroi species complex</taxon>
    </lineage>
</organism>
<dbReference type="Pfam" id="PF02776">
    <property type="entry name" value="TPP_enzyme_N"/>
    <property type="match status" value="1"/>
</dbReference>
<evidence type="ECO:0000259" key="2">
    <source>
        <dbReference type="Pfam" id="PF02776"/>
    </source>
</evidence>
<dbReference type="AlphaFoldDB" id="A0A8H5KZG9"/>
<proteinExistence type="inferred from homology"/>
<dbReference type="InterPro" id="IPR045229">
    <property type="entry name" value="TPP_enz"/>
</dbReference>
<dbReference type="GO" id="GO:0003984">
    <property type="term" value="F:acetolactate synthase activity"/>
    <property type="evidence" value="ECO:0007669"/>
    <property type="project" value="TreeGrafter"/>
</dbReference>
<dbReference type="Gene3D" id="3.40.50.970">
    <property type="match status" value="1"/>
</dbReference>
<sequence length="205" mass="22255">MQTYADYIVQALSNFGCDKAFGVSGGNIHHIWKALHCPGITVYHFRHESRAAFAAAEYSIQTGRVAIVFVTTGPGITNAITGLRCARADRARIVFIAGLMSEETDRTGRRLVQETLPLDVEGLTGITVHSVSSYCVIIRDVLDVERLRQTLIRIKRDPLGGGLGGFLDWREKQSTHTTSATTSGARTFPVPLFIQGSPCCLSGGC</sequence>
<accession>A0A8H5KZG9</accession>
<keyword evidence="4" id="KW-1185">Reference proteome</keyword>